<accession>A0A154P3E3</accession>
<name>A0A154P3E3_DUFNO</name>
<keyword evidence="3" id="KW-1185">Reference proteome</keyword>
<organism evidence="2 3">
    <name type="scientific">Dufourea novaeangliae</name>
    <name type="common">Sweat bee</name>
    <dbReference type="NCBI Taxonomy" id="178035"/>
    <lineage>
        <taxon>Eukaryota</taxon>
        <taxon>Metazoa</taxon>
        <taxon>Ecdysozoa</taxon>
        <taxon>Arthropoda</taxon>
        <taxon>Hexapoda</taxon>
        <taxon>Insecta</taxon>
        <taxon>Pterygota</taxon>
        <taxon>Neoptera</taxon>
        <taxon>Endopterygota</taxon>
        <taxon>Hymenoptera</taxon>
        <taxon>Apocrita</taxon>
        <taxon>Aculeata</taxon>
        <taxon>Apoidea</taxon>
        <taxon>Anthophila</taxon>
        <taxon>Halictidae</taxon>
        <taxon>Rophitinae</taxon>
        <taxon>Dufourea</taxon>
    </lineage>
</organism>
<proteinExistence type="predicted"/>
<feature type="region of interest" description="Disordered" evidence="1">
    <location>
        <begin position="22"/>
        <end position="61"/>
    </location>
</feature>
<evidence type="ECO:0000256" key="1">
    <source>
        <dbReference type="SAM" id="MobiDB-lite"/>
    </source>
</evidence>
<dbReference type="EMBL" id="KQ434809">
    <property type="protein sequence ID" value="KZC06342.1"/>
    <property type="molecule type" value="Genomic_DNA"/>
</dbReference>
<sequence>MTPGREFSRPERNGAFAVRTRLNDRHAAGDGSPTLSQSPGKLRYHHPSAATARDDLDSDRGDQWRRQLGESRTLAPLRAGGIEAAVHRSRTGDVKTDACIFS</sequence>
<dbReference type="AlphaFoldDB" id="A0A154P3E3"/>
<protein>
    <submittedName>
        <fullName evidence="2">Uncharacterized protein</fullName>
    </submittedName>
</protein>
<dbReference type="Proteomes" id="UP000076502">
    <property type="component" value="Unassembled WGS sequence"/>
</dbReference>
<gene>
    <name evidence="2" type="ORF">WN55_10252</name>
</gene>
<evidence type="ECO:0000313" key="3">
    <source>
        <dbReference type="Proteomes" id="UP000076502"/>
    </source>
</evidence>
<feature type="compositionally biased region" description="Basic and acidic residues" evidence="1">
    <location>
        <begin position="52"/>
        <end position="61"/>
    </location>
</feature>
<reference evidence="2 3" key="1">
    <citation type="submission" date="2015-07" db="EMBL/GenBank/DDBJ databases">
        <title>The genome of Dufourea novaeangliae.</title>
        <authorList>
            <person name="Pan H."/>
            <person name="Kapheim K."/>
        </authorList>
    </citation>
    <scope>NUCLEOTIDE SEQUENCE [LARGE SCALE GENOMIC DNA]</scope>
    <source>
        <strain evidence="2">0120121106</strain>
        <tissue evidence="2">Whole body</tissue>
    </source>
</reference>
<evidence type="ECO:0000313" key="2">
    <source>
        <dbReference type="EMBL" id="KZC06342.1"/>
    </source>
</evidence>